<dbReference type="Pfam" id="PF01869">
    <property type="entry name" value="BcrAD_BadFG"/>
    <property type="match status" value="1"/>
</dbReference>
<keyword evidence="2" id="KW-0808">Transferase</keyword>
<dbReference type="Proteomes" id="UP000533017">
    <property type="component" value="Unassembled WGS sequence"/>
</dbReference>
<reference evidence="2 3" key="1">
    <citation type="submission" date="2020-07" db="EMBL/GenBank/DDBJ databases">
        <title>Sequencing the genomes of 1000 actinobacteria strains.</title>
        <authorList>
            <person name="Klenk H.-P."/>
        </authorList>
    </citation>
    <scope>NUCLEOTIDE SEQUENCE [LARGE SCALE GENOMIC DNA]</scope>
    <source>
        <strain evidence="2 3">DSM 45117</strain>
    </source>
</reference>
<dbReference type="SUPFAM" id="SSF53067">
    <property type="entry name" value="Actin-like ATPase domain"/>
    <property type="match status" value="2"/>
</dbReference>
<organism evidence="2 3">
    <name type="scientific">Actinopolymorpha cephalotaxi</name>
    <dbReference type="NCBI Taxonomy" id="504797"/>
    <lineage>
        <taxon>Bacteria</taxon>
        <taxon>Bacillati</taxon>
        <taxon>Actinomycetota</taxon>
        <taxon>Actinomycetes</taxon>
        <taxon>Propionibacteriales</taxon>
        <taxon>Actinopolymorphaceae</taxon>
        <taxon>Actinopolymorpha</taxon>
    </lineage>
</organism>
<keyword evidence="3" id="KW-1185">Reference proteome</keyword>
<accession>A0ABX2S718</accession>
<comment type="caution">
    <text evidence="2">The sequence shown here is derived from an EMBL/GenBank/DDBJ whole genome shotgun (WGS) entry which is preliminary data.</text>
</comment>
<dbReference type="GO" id="GO:0047931">
    <property type="term" value="F:glucosamine kinase activity"/>
    <property type="evidence" value="ECO:0007669"/>
    <property type="project" value="UniProtKB-EC"/>
</dbReference>
<sequence length="323" mass="32212">MPTSMPYVVAVDAGGTQTRVGCFGLEGWLLARAVGAGGSPSHNHAAAENVCSTIAAAVTEGGLAVEDAVAMAAGVAGYPIDGEADWIGAFFDGSALTCPRHVVNDAVIAHRGALAGAPGVIVVGGTGSMVAAITADGTVLASGRFQHYAGGARHLVFDVMHRILLGEYADADLTFVGTVLAWWGARDVADLRRIVLGLGGLDHNDVKRRYGGLAPAVTAAAGTSPLADAAVTRLAEKTAAGVRLLAPLVSDVAVPVALAGALATAPEFADRIGPLLSADSAPTVGVVTAALDPLGGAALTALQSVGVPVTPEILGRLQVSTVH</sequence>
<proteinExistence type="predicted"/>
<evidence type="ECO:0000313" key="3">
    <source>
        <dbReference type="Proteomes" id="UP000533017"/>
    </source>
</evidence>
<feature type="domain" description="ATPase BadF/BadG/BcrA/BcrD type" evidence="1">
    <location>
        <begin position="11"/>
        <end position="270"/>
    </location>
</feature>
<protein>
    <submittedName>
        <fullName evidence="2">Glucosamine kinase</fullName>
        <ecNumber evidence="2">2.7.1.8</ecNumber>
    </submittedName>
</protein>
<keyword evidence="2" id="KW-0418">Kinase</keyword>
<evidence type="ECO:0000313" key="2">
    <source>
        <dbReference type="EMBL" id="NYH84823.1"/>
    </source>
</evidence>
<dbReference type="Gene3D" id="3.30.420.40">
    <property type="match status" value="2"/>
</dbReference>
<name>A0ABX2S718_9ACTN</name>
<dbReference type="InterPro" id="IPR043129">
    <property type="entry name" value="ATPase_NBD"/>
</dbReference>
<gene>
    <name evidence="2" type="ORF">FHR37_003674</name>
</gene>
<dbReference type="EMBL" id="JACBZA010000001">
    <property type="protein sequence ID" value="NYH84823.1"/>
    <property type="molecule type" value="Genomic_DNA"/>
</dbReference>
<dbReference type="EC" id="2.7.1.8" evidence="2"/>
<evidence type="ECO:0000259" key="1">
    <source>
        <dbReference type="Pfam" id="PF01869"/>
    </source>
</evidence>
<dbReference type="InterPro" id="IPR002731">
    <property type="entry name" value="ATPase_BadF"/>
</dbReference>
<dbReference type="RefSeq" id="WP_139239018.1">
    <property type="nucleotide sequence ID" value="NZ_FOOI01000009.1"/>
</dbReference>